<evidence type="ECO:0000256" key="1">
    <source>
        <dbReference type="SAM" id="MobiDB-lite"/>
    </source>
</evidence>
<evidence type="ECO:0008006" key="4">
    <source>
        <dbReference type="Google" id="ProtNLM"/>
    </source>
</evidence>
<comment type="caution">
    <text evidence="2">The sequence shown here is derived from an EMBL/GenBank/DDBJ whole genome shotgun (WGS) entry which is preliminary data.</text>
</comment>
<dbReference type="EMBL" id="QGKV02000297">
    <property type="protein sequence ID" value="KAF3608237.1"/>
    <property type="molecule type" value="Genomic_DNA"/>
</dbReference>
<protein>
    <recommendedName>
        <fullName evidence="4">Ataxin-2 C-terminal domain-containing protein</fullName>
    </recommendedName>
</protein>
<proteinExistence type="predicted"/>
<evidence type="ECO:0000313" key="2">
    <source>
        <dbReference type="EMBL" id="KAF3608237.1"/>
    </source>
</evidence>
<evidence type="ECO:0000313" key="3">
    <source>
        <dbReference type="Proteomes" id="UP000266723"/>
    </source>
</evidence>
<accession>A0ABQ7EY19</accession>
<feature type="region of interest" description="Disordered" evidence="1">
    <location>
        <begin position="283"/>
        <end position="302"/>
    </location>
</feature>
<dbReference type="Proteomes" id="UP000266723">
    <property type="component" value="Unassembled WGS sequence"/>
</dbReference>
<sequence length="302" mass="34864">MINGRTQQQQEQEDSPDPLLLPPLQSNDNQERHPLDDIAFDGADDNLTIDIDELLKILDEGKEQEDPPTLPLPPPLQSNVNQEPCLSWDTNYVPSQVENNYNNNTVLQNQEQQEGGFANHYDMTMMVEKEHGDIKQQYQQQQDQEQQHIDLQSLLYDPEWHDLCFMPPLQSDDNHGQGPLVPSQVESYYNNNTVLPNQEQREAGFANHYDMTMMVEKEHGDDVKQDQEQQHIDLQSLLLDPEWDDLRCDFGGPEVDLIMQNMDVSMTQQEQQEVQEEILKLLEPVPQPQDSGVHADQVMPKD</sequence>
<name>A0ABQ7EY19_BRACR</name>
<reference evidence="2 3" key="1">
    <citation type="journal article" date="2020" name="BMC Genomics">
        <title>Intraspecific diversification of the crop wild relative Brassica cretica Lam. using demographic model selection.</title>
        <authorList>
            <person name="Kioukis A."/>
            <person name="Michalopoulou V.A."/>
            <person name="Briers L."/>
            <person name="Pirintsos S."/>
            <person name="Studholme D.J."/>
            <person name="Pavlidis P."/>
            <person name="Sarris P.F."/>
        </authorList>
    </citation>
    <scope>NUCLEOTIDE SEQUENCE [LARGE SCALE GENOMIC DNA]</scope>
    <source>
        <strain evidence="3">cv. PFS-1207/04</strain>
    </source>
</reference>
<feature type="region of interest" description="Disordered" evidence="1">
    <location>
        <begin position="1"/>
        <end position="42"/>
    </location>
</feature>
<gene>
    <name evidence="2" type="ORF">DY000_02044322</name>
</gene>
<organism evidence="2 3">
    <name type="scientific">Brassica cretica</name>
    <name type="common">Mustard</name>
    <dbReference type="NCBI Taxonomy" id="69181"/>
    <lineage>
        <taxon>Eukaryota</taxon>
        <taxon>Viridiplantae</taxon>
        <taxon>Streptophyta</taxon>
        <taxon>Embryophyta</taxon>
        <taxon>Tracheophyta</taxon>
        <taxon>Spermatophyta</taxon>
        <taxon>Magnoliopsida</taxon>
        <taxon>eudicotyledons</taxon>
        <taxon>Gunneridae</taxon>
        <taxon>Pentapetalae</taxon>
        <taxon>rosids</taxon>
        <taxon>malvids</taxon>
        <taxon>Brassicales</taxon>
        <taxon>Brassicaceae</taxon>
        <taxon>Brassiceae</taxon>
        <taxon>Brassica</taxon>
    </lineage>
</organism>
<keyword evidence="3" id="KW-1185">Reference proteome</keyword>